<dbReference type="EMBL" id="OV696689">
    <property type="protein sequence ID" value="CAH1262488.1"/>
    <property type="molecule type" value="Genomic_DNA"/>
</dbReference>
<protein>
    <submittedName>
        <fullName evidence="2">C11orf57 protein</fullName>
    </submittedName>
</protein>
<dbReference type="OrthoDB" id="10055694at2759"/>
<reference evidence="2" key="1">
    <citation type="submission" date="2022-01" db="EMBL/GenBank/DDBJ databases">
        <authorList>
            <person name="Braso-Vives M."/>
        </authorList>
    </citation>
    <scope>NUCLEOTIDE SEQUENCE</scope>
</reference>
<organism evidence="2 3">
    <name type="scientific">Branchiostoma lanceolatum</name>
    <name type="common">Common lancelet</name>
    <name type="synonym">Amphioxus lanceolatum</name>
    <dbReference type="NCBI Taxonomy" id="7740"/>
    <lineage>
        <taxon>Eukaryota</taxon>
        <taxon>Metazoa</taxon>
        <taxon>Chordata</taxon>
        <taxon>Cephalochordata</taxon>
        <taxon>Leptocardii</taxon>
        <taxon>Amphioxiformes</taxon>
        <taxon>Branchiostomatidae</taxon>
        <taxon>Branchiostoma</taxon>
    </lineage>
</organism>
<name>A0A8J9ZS84_BRALA</name>
<dbReference type="PANTHER" id="PTHR46940:SF1">
    <property type="entry name" value="NKAP DOMAIN CONTAINING 1"/>
    <property type="match status" value="1"/>
</dbReference>
<keyword evidence="3" id="KW-1185">Reference proteome</keyword>
<evidence type="ECO:0000256" key="1">
    <source>
        <dbReference type="SAM" id="MobiDB-lite"/>
    </source>
</evidence>
<gene>
    <name evidence="2" type="primary">C11orf57</name>
    <name evidence="2" type="ORF">BLAG_LOCUS17527</name>
</gene>
<feature type="compositionally biased region" description="Basic and acidic residues" evidence="1">
    <location>
        <begin position="91"/>
        <end position="103"/>
    </location>
</feature>
<feature type="compositionally biased region" description="Basic residues" evidence="1">
    <location>
        <begin position="156"/>
        <end position="165"/>
    </location>
</feature>
<dbReference type="PANTHER" id="PTHR46940">
    <property type="entry name" value="NKAP DOMAIN-CONTAINING 1"/>
    <property type="match status" value="1"/>
</dbReference>
<accession>A0A8J9ZS84</accession>
<dbReference type="InterPro" id="IPR043407">
    <property type="entry name" value="Nkap_D1"/>
</dbReference>
<feature type="compositionally biased region" description="Basic and acidic residues" evidence="1">
    <location>
        <begin position="57"/>
        <end position="66"/>
    </location>
</feature>
<feature type="compositionally biased region" description="Basic residues" evidence="1">
    <location>
        <begin position="204"/>
        <end position="213"/>
    </location>
</feature>
<proteinExistence type="predicted"/>
<dbReference type="Pfam" id="PF15692">
    <property type="entry name" value="NKAP"/>
    <property type="match status" value="1"/>
</dbReference>
<feature type="compositionally biased region" description="Polar residues" evidence="1">
    <location>
        <begin position="70"/>
        <end position="79"/>
    </location>
</feature>
<evidence type="ECO:0000313" key="3">
    <source>
        <dbReference type="Proteomes" id="UP000838412"/>
    </source>
</evidence>
<feature type="compositionally biased region" description="Basic residues" evidence="1">
    <location>
        <begin position="121"/>
        <end position="142"/>
    </location>
</feature>
<dbReference type="Proteomes" id="UP000838412">
    <property type="component" value="Chromosome 4"/>
</dbReference>
<feature type="region of interest" description="Disordered" evidence="1">
    <location>
        <begin position="39"/>
        <end position="250"/>
    </location>
</feature>
<feature type="compositionally biased region" description="Basic and acidic residues" evidence="1">
    <location>
        <begin position="214"/>
        <end position="250"/>
    </location>
</feature>
<sequence>MAGFRGRTSVDKQLLKNVIRHTESMNKVHEESEMWRQYKEMQTRRKDTSPYRSGQMRSDRNVDTRVKTSGGVSPGSSYWTKKLYEAEEADPDRWGHGGFKELYPDAFSSSSSTEGSEDRSRSKRRKKKKKAKKKDVSKKRKHSGDSDSSVQQEKRKMSKKRKRKKRDDDKKTKLTSNGTHSGKKGQSDQQSSSIFIPAHPEKSVRHRPKHKQSRKAERDHSPVDADSSRKRRRGDGNAKIRDRKRHSDDR</sequence>
<evidence type="ECO:0000313" key="2">
    <source>
        <dbReference type="EMBL" id="CAH1262488.1"/>
    </source>
</evidence>
<feature type="compositionally biased region" description="Basic and acidic residues" evidence="1">
    <location>
        <begin position="39"/>
        <end position="49"/>
    </location>
</feature>
<dbReference type="AlphaFoldDB" id="A0A8J9ZS84"/>